<reference evidence="3 4" key="1">
    <citation type="journal article" date="2023" name="Commun. Biol.">
        <title>Reorganization of the ancestral sex-determining regions during the evolution of trioecy in Pleodorina starrii.</title>
        <authorList>
            <person name="Takahashi K."/>
            <person name="Suzuki S."/>
            <person name="Kawai-Toyooka H."/>
            <person name="Yamamoto K."/>
            <person name="Hamaji T."/>
            <person name="Ootsuki R."/>
            <person name="Yamaguchi H."/>
            <person name="Kawachi M."/>
            <person name="Higashiyama T."/>
            <person name="Nozaki H."/>
        </authorList>
    </citation>
    <scope>NUCLEOTIDE SEQUENCE [LARGE SCALE GENOMIC DNA]</scope>
    <source>
        <strain evidence="3 4">NIES-4479</strain>
    </source>
</reference>
<keyword evidence="4" id="KW-1185">Reference proteome</keyword>
<dbReference type="InterPro" id="IPR007760">
    <property type="entry name" value="Mn_catalase"/>
</dbReference>
<organism evidence="3 4">
    <name type="scientific">Pleodorina starrii</name>
    <dbReference type="NCBI Taxonomy" id="330485"/>
    <lineage>
        <taxon>Eukaryota</taxon>
        <taxon>Viridiplantae</taxon>
        <taxon>Chlorophyta</taxon>
        <taxon>core chlorophytes</taxon>
        <taxon>Chlorophyceae</taxon>
        <taxon>CS clade</taxon>
        <taxon>Chlamydomonadales</taxon>
        <taxon>Volvocaceae</taxon>
        <taxon>Pleodorina</taxon>
    </lineage>
</organism>
<sequence>MAAGTGIGGNCSRNKSHSFPENRRRDQDDPRPAADPRKDTGWLREKGFGTPGQGPALIRLIKDCRADLREHPRALQQAIGGVEGEIRVAMQYFFQACGARGNPKFRDLLMNTAAEELGHIEMLATAVAMNLDGAPLSMQEEMAATDRVVGAAMGGMNLKNLLSSGLSAMPVDSDGVPFDMSHIYASGNIAADMTANVAAESTGRTLAVRLYNMTDDAGMKDMLSYLIARDTMHQNQWLAALEELGGMTGAFPIPNSFPQAQENTDFSYAYLGFQADGSAPVSGRWGEGPSIDGKGTFVTGKLQPSDQKPDLGMARPDSGAQAEQIG</sequence>
<dbReference type="InterPro" id="IPR012347">
    <property type="entry name" value="Ferritin-like"/>
</dbReference>
<evidence type="ECO:0008006" key="5">
    <source>
        <dbReference type="Google" id="ProtNLM"/>
    </source>
</evidence>
<comment type="caution">
    <text evidence="3">The sequence shown here is derived from an EMBL/GenBank/DDBJ whole genome shotgun (WGS) entry which is preliminary data.</text>
</comment>
<gene>
    <name evidence="3" type="primary">PLESTB004038</name>
    <name evidence="3" type="ORF">PLESTB_001953400</name>
</gene>
<protein>
    <recommendedName>
        <fullName evidence="5">Catalase</fullName>
    </recommendedName>
</protein>
<dbReference type="CDD" id="cd01051">
    <property type="entry name" value="Mn_catalase"/>
    <property type="match status" value="1"/>
</dbReference>
<comment type="similarity">
    <text evidence="1">Belongs to the manganese catalase family.</text>
</comment>
<evidence type="ECO:0000313" key="4">
    <source>
        <dbReference type="Proteomes" id="UP001165080"/>
    </source>
</evidence>
<evidence type="ECO:0000313" key="3">
    <source>
        <dbReference type="EMBL" id="GLC62872.1"/>
    </source>
</evidence>
<feature type="region of interest" description="Disordered" evidence="2">
    <location>
        <begin position="287"/>
        <end position="326"/>
    </location>
</feature>
<proteinExistence type="inferred from homology"/>
<dbReference type="AlphaFoldDB" id="A0A9W6C3R5"/>
<dbReference type="InterPro" id="IPR039377">
    <property type="entry name" value="Mn_catalase_dom"/>
</dbReference>
<dbReference type="InterPro" id="IPR009078">
    <property type="entry name" value="Ferritin-like_SF"/>
</dbReference>
<accession>A0A9W6C3R5</accession>
<evidence type="ECO:0000256" key="1">
    <source>
        <dbReference type="ARBA" id="ARBA00007644"/>
    </source>
</evidence>
<evidence type="ECO:0000256" key="2">
    <source>
        <dbReference type="SAM" id="MobiDB-lite"/>
    </source>
</evidence>
<feature type="compositionally biased region" description="Basic and acidic residues" evidence="2">
    <location>
        <begin position="18"/>
        <end position="47"/>
    </location>
</feature>
<feature type="region of interest" description="Disordered" evidence="2">
    <location>
        <begin position="1"/>
        <end position="50"/>
    </location>
</feature>
<dbReference type="EMBL" id="BRXU01000073">
    <property type="protein sequence ID" value="GLC62872.1"/>
    <property type="molecule type" value="Genomic_DNA"/>
</dbReference>
<dbReference type="Pfam" id="PF05067">
    <property type="entry name" value="Mn_catalase"/>
    <property type="match status" value="1"/>
</dbReference>
<dbReference type="SUPFAM" id="SSF47240">
    <property type="entry name" value="Ferritin-like"/>
    <property type="match status" value="1"/>
</dbReference>
<dbReference type="Gene3D" id="1.20.1260.10">
    <property type="match status" value="1"/>
</dbReference>
<name>A0A9W6C3R5_9CHLO</name>
<dbReference type="Proteomes" id="UP001165080">
    <property type="component" value="Unassembled WGS sequence"/>
</dbReference>